<feature type="compositionally biased region" description="Pro residues" evidence="1">
    <location>
        <begin position="174"/>
        <end position="184"/>
    </location>
</feature>
<evidence type="ECO:0000313" key="2">
    <source>
        <dbReference type="EMBL" id="CAK7263719.1"/>
    </source>
</evidence>
<gene>
    <name evidence="2" type="ORF">SEPCBS119000_000625</name>
</gene>
<evidence type="ECO:0000256" key="1">
    <source>
        <dbReference type="SAM" id="MobiDB-lite"/>
    </source>
</evidence>
<feature type="compositionally biased region" description="Low complexity" evidence="1">
    <location>
        <begin position="163"/>
        <end position="173"/>
    </location>
</feature>
<evidence type="ECO:0000313" key="3">
    <source>
        <dbReference type="Proteomes" id="UP001642502"/>
    </source>
</evidence>
<feature type="compositionally biased region" description="Acidic residues" evidence="1">
    <location>
        <begin position="917"/>
        <end position="927"/>
    </location>
</feature>
<comment type="caution">
    <text evidence="2">The sequence shown here is derived from an EMBL/GenBank/DDBJ whole genome shotgun (WGS) entry which is preliminary data.</text>
</comment>
<sequence length="980" mass="105964">MPSFRSSRQSSRSQQQKQPPQQKQQPLREQSPGPGPGRSLGSSPDTGSPSTASLSATELPALDTPQHPSQQQHAQLLDERQQAPIQHPASLAPGGKSSSSAVSVTLDELQPQPPLHKTPLAARQSDQSYLDQVSRSQSQRYPLRAASVEADQHHRSSSPTAASVDSLSQSLRPSSPPADQPPRLPPKEQRYLQQAHQDLQQQPNPSSPQPPPLAQEPARTTRKLFKNFLGGSSREKRSISSGRSQSQQQQPPPLPPLSPSGPPAESRNAQSGNGGLMQRISKRISEQPTSTRSDSLQASASASDNACDWPLPTQHQQHQDPTTDSDNIRSSPLLERGEATGDGPDSFPSNRPPPPSIRRILTGELDQHGTSSYKPELSDEFRSSSHTDQRGGPESPSEQLLLQQAQQGYSGQGALESPQQPQPRQQKYPALHYHQQAASTKTPHHSFIGHLGATTDLRQHPPFGQVQQRSPKPQTRSQSLHEPSRAGAEKDQLAAQTLSSGGAYLPLPGQQSSPQDLTPSTILAANLEADQALQAPQRPQAAMSPQPSTGPPPGRRSQDMHDRADPASASASVYRHTQNASSGFAGSGQVSSLPPLPAGSSGTTGGPVQGYQRGAGDQRQYESNAVEGRHSPQLSITGDRGTPISDPEKALKELALKYKNVKRLYFDGKVLIDQLYGQIEHLQDTIASQRMSQSRTALDDSEYATRFNRLNGAINNMSFNIRKDWVALPSWIEPYTSAGALKTGKQEMTAVGRAIICRWVVESVFDGCFHPCLDPELSLQLKAIEHNIRHPSHKLNSQEESDALTDKITSWRMATLEGLQDVLTGPQSSENRAKFIQHAVSHLTSYLCGHLSDPPPPGLFGSASTIVELAVGIASNLPLESRDVVVSLPLPLDYVAPHLMEVEKAGLPSLDTRPADDGGEQDDDDGLSDNGPVGDDESNDQTRSSAAHTRNEMLTVRFAGFPAVEVRGRQVLTKASVWTM</sequence>
<feature type="compositionally biased region" description="Low complexity" evidence="1">
    <location>
        <begin position="239"/>
        <end position="249"/>
    </location>
</feature>
<feature type="compositionally biased region" description="Polar residues" evidence="1">
    <location>
        <begin position="45"/>
        <end position="56"/>
    </location>
</feature>
<dbReference type="Proteomes" id="UP001642502">
    <property type="component" value="Unassembled WGS sequence"/>
</dbReference>
<feature type="compositionally biased region" description="Polar residues" evidence="1">
    <location>
        <begin position="465"/>
        <end position="481"/>
    </location>
</feature>
<feature type="region of interest" description="Disordered" evidence="1">
    <location>
        <begin position="1"/>
        <end position="517"/>
    </location>
</feature>
<feature type="region of interest" description="Disordered" evidence="1">
    <location>
        <begin position="905"/>
        <end position="949"/>
    </location>
</feature>
<name>A0ABP0D680_9PEZI</name>
<feature type="compositionally biased region" description="Polar residues" evidence="1">
    <location>
        <begin position="124"/>
        <end position="140"/>
    </location>
</feature>
<feature type="compositionally biased region" description="Low complexity" evidence="1">
    <location>
        <begin position="399"/>
        <end position="426"/>
    </location>
</feature>
<evidence type="ECO:0008006" key="4">
    <source>
        <dbReference type="Google" id="ProtNLM"/>
    </source>
</evidence>
<organism evidence="2 3">
    <name type="scientific">Sporothrix epigloea</name>
    <dbReference type="NCBI Taxonomy" id="1892477"/>
    <lineage>
        <taxon>Eukaryota</taxon>
        <taxon>Fungi</taxon>
        <taxon>Dikarya</taxon>
        <taxon>Ascomycota</taxon>
        <taxon>Pezizomycotina</taxon>
        <taxon>Sordariomycetes</taxon>
        <taxon>Sordariomycetidae</taxon>
        <taxon>Ophiostomatales</taxon>
        <taxon>Ophiostomataceae</taxon>
        <taxon>Sporothrix</taxon>
    </lineage>
</organism>
<keyword evidence="3" id="KW-1185">Reference proteome</keyword>
<dbReference type="EMBL" id="CAWUON010000004">
    <property type="protein sequence ID" value="CAK7263719.1"/>
    <property type="molecule type" value="Genomic_DNA"/>
</dbReference>
<reference evidence="2 3" key="1">
    <citation type="submission" date="2024-01" db="EMBL/GenBank/DDBJ databases">
        <authorList>
            <person name="Allen C."/>
            <person name="Tagirdzhanova G."/>
        </authorList>
    </citation>
    <scope>NUCLEOTIDE SEQUENCE [LARGE SCALE GENOMIC DNA]</scope>
    <source>
        <strain evidence="2 3">CBS 119000</strain>
    </source>
</reference>
<feature type="compositionally biased region" description="Basic and acidic residues" evidence="1">
    <location>
        <begin position="556"/>
        <end position="565"/>
    </location>
</feature>
<proteinExistence type="predicted"/>
<feature type="compositionally biased region" description="Basic and acidic residues" evidence="1">
    <location>
        <begin position="376"/>
        <end position="391"/>
    </location>
</feature>
<feature type="compositionally biased region" description="Pro residues" evidence="1">
    <location>
        <begin position="250"/>
        <end position="262"/>
    </location>
</feature>
<feature type="compositionally biased region" description="Low complexity" evidence="1">
    <location>
        <begin position="293"/>
        <end position="324"/>
    </location>
</feature>
<accession>A0ABP0D680</accession>
<protein>
    <recommendedName>
        <fullName evidence="4">S-adenosylmethionine-dependent methyltransferase-like protein</fullName>
    </recommendedName>
</protein>
<feature type="compositionally biased region" description="Low complexity" evidence="1">
    <location>
        <begin position="1"/>
        <end position="44"/>
    </location>
</feature>
<feature type="region of interest" description="Disordered" evidence="1">
    <location>
        <begin position="534"/>
        <end position="646"/>
    </location>
</feature>
<feature type="compositionally biased region" description="Polar residues" evidence="1">
    <location>
        <begin position="569"/>
        <end position="590"/>
    </location>
</feature>
<feature type="compositionally biased region" description="Pro residues" evidence="1">
    <location>
        <begin position="205"/>
        <end position="214"/>
    </location>
</feature>
<feature type="compositionally biased region" description="Low complexity" evidence="1">
    <location>
        <begin position="191"/>
        <end position="204"/>
    </location>
</feature>
<feature type="compositionally biased region" description="Basic and acidic residues" evidence="1">
    <location>
        <begin position="482"/>
        <end position="492"/>
    </location>
</feature>